<feature type="compositionally biased region" description="Polar residues" evidence="1">
    <location>
        <begin position="414"/>
        <end position="424"/>
    </location>
</feature>
<evidence type="ECO:0000313" key="3">
    <source>
        <dbReference type="Proteomes" id="UP001596215"/>
    </source>
</evidence>
<dbReference type="RefSeq" id="WP_343877334.1">
    <property type="nucleotide sequence ID" value="NZ_BAAAFW010000059.1"/>
</dbReference>
<protein>
    <submittedName>
        <fullName evidence="2">Phage DNA ejection protein</fullName>
    </submittedName>
</protein>
<dbReference type="InterPro" id="IPR031619">
    <property type="entry name" value="Inj_translocase"/>
</dbReference>
<feature type="compositionally biased region" description="Polar residues" evidence="1">
    <location>
        <begin position="386"/>
        <end position="403"/>
    </location>
</feature>
<dbReference type="Proteomes" id="UP001596215">
    <property type="component" value="Unassembled WGS sequence"/>
</dbReference>
<keyword evidence="3" id="KW-1185">Reference proteome</keyword>
<feature type="region of interest" description="Disordered" evidence="1">
    <location>
        <begin position="383"/>
        <end position="424"/>
    </location>
</feature>
<proteinExistence type="predicted"/>
<evidence type="ECO:0000256" key="1">
    <source>
        <dbReference type="SAM" id="MobiDB-lite"/>
    </source>
</evidence>
<gene>
    <name evidence="2" type="ORF">ACFP73_02045</name>
</gene>
<sequence>MAIQPIDYTGPNSGFLQGLQAAAAYKQNQQQNQAIDSENQFKQDWQGAYGNPEAMSALAAKYPDQMQNIAQGIGYQDANHQAALGAAAGDLRVAMATGNPQAVMSAAQQHASTLQSVGSSPDEVATMYQNDPQHLGQLVDAVGMTSLGPQGYYNTQTKNTQLSQQGAATNATLQLGQQRLQQQYQQSQFDNQLNQQKFQHQIQQDNTQNGFTAQKVDIQRGEQAIKQQMANQSGQQQSSNIQNQQFQQVQKKQDFVNGYDQQVNSTSGMLTTLNQVKQIDPSTFNSIWGAQGYVNRNLPGSDSADAYSQIQQMQAQARQMGVIGMRGTGPVSDSEGQAAASAFLNLQPNVSSDRARTIINNWQQVLQRQVNYLNSQKSLVDKYRSDVQSYSGPQQSAAPQVGQSEGGYTFTGGDPSSPNSWRKN</sequence>
<organism evidence="2 3">
    <name type="scientific">Tatumella punctata</name>
    <dbReference type="NCBI Taxonomy" id="399969"/>
    <lineage>
        <taxon>Bacteria</taxon>
        <taxon>Pseudomonadati</taxon>
        <taxon>Pseudomonadota</taxon>
        <taxon>Gammaproteobacteria</taxon>
        <taxon>Enterobacterales</taxon>
        <taxon>Erwiniaceae</taxon>
        <taxon>Tatumella</taxon>
    </lineage>
</organism>
<accession>A0ABW1VJY0</accession>
<evidence type="ECO:0000313" key="2">
    <source>
        <dbReference type="EMBL" id="MFC6360890.1"/>
    </source>
</evidence>
<dbReference type="Pfam" id="PF16928">
    <property type="entry name" value="Inj_translocase"/>
    <property type="match status" value="1"/>
</dbReference>
<comment type="caution">
    <text evidence="2">The sequence shown here is derived from an EMBL/GenBank/DDBJ whole genome shotgun (WGS) entry which is preliminary data.</text>
</comment>
<reference evidence="3" key="1">
    <citation type="journal article" date="2019" name="Int. J. Syst. Evol. Microbiol.">
        <title>The Global Catalogue of Microorganisms (GCM) 10K type strain sequencing project: providing services to taxonomists for standard genome sequencing and annotation.</title>
        <authorList>
            <consortium name="The Broad Institute Genomics Platform"/>
            <consortium name="The Broad Institute Genome Sequencing Center for Infectious Disease"/>
            <person name="Wu L."/>
            <person name="Ma J."/>
        </authorList>
    </citation>
    <scope>NUCLEOTIDE SEQUENCE [LARGE SCALE GENOMIC DNA]</scope>
    <source>
        <strain evidence="3">CGMCC 4.1530</strain>
    </source>
</reference>
<feature type="compositionally biased region" description="Low complexity" evidence="1">
    <location>
        <begin position="226"/>
        <end position="246"/>
    </location>
</feature>
<name>A0ABW1VJY0_9GAMM</name>
<dbReference type="EMBL" id="JBHSUC010000001">
    <property type="protein sequence ID" value="MFC6360890.1"/>
    <property type="molecule type" value="Genomic_DNA"/>
</dbReference>
<feature type="region of interest" description="Disordered" evidence="1">
    <location>
        <begin position="223"/>
        <end position="246"/>
    </location>
</feature>